<name>A0A1X0S651_RHIZD</name>
<dbReference type="EMBL" id="KV921304">
    <property type="protein sequence ID" value="ORE19780.1"/>
    <property type="molecule type" value="Genomic_DNA"/>
</dbReference>
<dbReference type="Proteomes" id="UP000242381">
    <property type="component" value="Unassembled WGS sequence"/>
</dbReference>
<reference evidence="2 3" key="1">
    <citation type="journal article" date="2016" name="Proc. Natl. Acad. Sci. U.S.A.">
        <title>Lipid metabolic changes in an early divergent fungus govern the establishment of a mutualistic symbiosis with endobacteria.</title>
        <authorList>
            <person name="Lastovetsky O.A."/>
            <person name="Gaspar M.L."/>
            <person name="Mondo S.J."/>
            <person name="LaButti K.M."/>
            <person name="Sandor L."/>
            <person name="Grigoriev I.V."/>
            <person name="Henry S.A."/>
            <person name="Pawlowska T.E."/>
        </authorList>
    </citation>
    <scope>NUCLEOTIDE SEQUENCE [LARGE SCALE GENOMIC DNA]</scope>
    <source>
        <strain evidence="2 3">ATCC 11559</strain>
    </source>
</reference>
<evidence type="ECO:0000313" key="2">
    <source>
        <dbReference type="EMBL" id="ORE19780.1"/>
    </source>
</evidence>
<sequence length="240" mass="27627">MDDINNNEPEILLTTADALALFKRLQIEERHGSELSLEISEYLDSTPTYELKKEFTRFKKQVAKYRNDNRNKQHQINKKLISELKKWKTYTHQVVIPMYNGFFIYKEKIQFENPKVKDIFDGTIDQAAKLATFGFGQAKFQDNGVRDYATKALRLPASTQHKGKSTEEDSADNTFGQKFMADLHQARLQQRLLYNNISNNQQPGRPHGKGGFRGSNRGYTRFNTRSVGGDFHQRGNGNGN</sequence>
<dbReference type="AlphaFoldDB" id="A0A1X0S651"/>
<gene>
    <name evidence="2" type="ORF">BCV71DRAFT_242613</name>
</gene>
<evidence type="ECO:0000313" key="3">
    <source>
        <dbReference type="Proteomes" id="UP000242381"/>
    </source>
</evidence>
<protein>
    <submittedName>
        <fullName evidence="2">Uncharacterized protein</fullName>
    </submittedName>
</protein>
<feature type="region of interest" description="Disordered" evidence="1">
    <location>
        <begin position="197"/>
        <end position="240"/>
    </location>
</feature>
<proteinExistence type="predicted"/>
<evidence type="ECO:0000256" key="1">
    <source>
        <dbReference type="SAM" id="MobiDB-lite"/>
    </source>
</evidence>
<feature type="compositionally biased region" description="Polar residues" evidence="1">
    <location>
        <begin position="217"/>
        <end position="226"/>
    </location>
</feature>
<accession>A0A1X0S651</accession>
<organism evidence="2 3">
    <name type="scientific">Rhizopus microsporus</name>
    <dbReference type="NCBI Taxonomy" id="58291"/>
    <lineage>
        <taxon>Eukaryota</taxon>
        <taxon>Fungi</taxon>
        <taxon>Fungi incertae sedis</taxon>
        <taxon>Mucoromycota</taxon>
        <taxon>Mucoromycotina</taxon>
        <taxon>Mucoromycetes</taxon>
        <taxon>Mucorales</taxon>
        <taxon>Mucorineae</taxon>
        <taxon>Rhizopodaceae</taxon>
        <taxon>Rhizopus</taxon>
    </lineage>
</organism>